<comment type="caution">
    <text evidence="2">The sequence shown here is derived from an EMBL/GenBank/DDBJ whole genome shotgun (WGS) entry which is preliminary data.</text>
</comment>
<keyword evidence="3" id="KW-1185">Reference proteome</keyword>
<feature type="compositionally biased region" description="Low complexity" evidence="1">
    <location>
        <begin position="35"/>
        <end position="49"/>
    </location>
</feature>
<evidence type="ECO:0000313" key="3">
    <source>
        <dbReference type="Proteomes" id="UP000485058"/>
    </source>
</evidence>
<name>A0A699ZH09_HAELA</name>
<organism evidence="2 3">
    <name type="scientific">Haematococcus lacustris</name>
    <name type="common">Green alga</name>
    <name type="synonym">Haematococcus pluvialis</name>
    <dbReference type="NCBI Taxonomy" id="44745"/>
    <lineage>
        <taxon>Eukaryota</taxon>
        <taxon>Viridiplantae</taxon>
        <taxon>Chlorophyta</taxon>
        <taxon>core chlorophytes</taxon>
        <taxon>Chlorophyceae</taxon>
        <taxon>CS clade</taxon>
        <taxon>Chlamydomonadales</taxon>
        <taxon>Haematococcaceae</taxon>
        <taxon>Haematococcus</taxon>
    </lineage>
</organism>
<protein>
    <submittedName>
        <fullName evidence="2">Uncharacterized protein</fullName>
    </submittedName>
</protein>
<feature type="region of interest" description="Disordered" evidence="1">
    <location>
        <begin position="15"/>
        <end position="58"/>
    </location>
</feature>
<gene>
    <name evidence="2" type="ORF">HaLaN_19228</name>
</gene>
<evidence type="ECO:0000256" key="1">
    <source>
        <dbReference type="SAM" id="MobiDB-lite"/>
    </source>
</evidence>
<proteinExistence type="predicted"/>
<sequence length="132" mass="13940">QLLHNFKQLAVKHGMASGRQQQGLLHTPRPPAIPRTPASPSAASGASSSHCSYGTSPSGPSLALMWCKVPGLLRTPHLDTQLLFTNLVGWGPDSFWLDRLMVTDQVTGDVYLLALYDPAGLAGSPGPPSDLA</sequence>
<reference evidence="2 3" key="1">
    <citation type="submission" date="2020-02" db="EMBL/GenBank/DDBJ databases">
        <title>Draft genome sequence of Haematococcus lacustris strain NIES-144.</title>
        <authorList>
            <person name="Morimoto D."/>
            <person name="Nakagawa S."/>
            <person name="Yoshida T."/>
            <person name="Sawayama S."/>
        </authorList>
    </citation>
    <scope>NUCLEOTIDE SEQUENCE [LARGE SCALE GENOMIC DNA]</scope>
    <source>
        <strain evidence="2 3">NIES-144</strain>
    </source>
</reference>
<dbReference type="EMBL" id="BLLF01001917">
    <property type="protein sequence ID" value="GFH21853.1"/>
    <property type="molecule type" value="Genomic_DNA"/>
</dbReference>
<dbReference type="Proteomes" id="UP000485058">
    <property type="component" value="Unassembled WGS sequence"/>
</dbReference>
<dbReference type="AlphaFoldDB" id="A0A699ZH09"/>
<feature type="non-terminal residue" evidence="2">
    <location>
        <position position="1"/>
    </location>
</feature>
<accession>A0A699ZH09</accession>
<evidence type="ECO:0000313" key="2">
    <source>
        <dbReference type="EMBL" id="GFH21853.1"/>
    </source>
</evidence>